<dbReference type="EMBL" id="CP011307">
    <property type="protein sequence ID" value="ALP95513.1"/>
    <property type="molecule type" value="Genomic_DNA"/>
</dbReference>
<dbReference type="InterPro" id="IPR050377">
    <property type="entry name" value="Radical_SAM_PqqE_MftC-like"/>
</dbReference>
<dbReference type="eggNOG" id="COG0535">
    <property type="taxonomic scope" value="Bacteria"/>
</dbReference>
<dbReference type="Gene3D" id="3.20.20.70">
    <property type="entry name" value="Aldolase class I"/>
    <property type="match status" value="1"/>
</dbReference>
<dbReference type="InterPro" id="IPR000385">
    <property type="entry name" value="MoaA_NifB_PqqE_Fe-S-bd_CS"/>
</dbReference>
<keyword evidence="6" id="KW-0408">Iron</keyword>
<evidence type="ECO:0000256" key="7">
    <source>
        <dbReference type="ARBA" id="ARBA00023014"/>
    </source>
</evidence>
<evidence type="ECO:0000256" key="3">
    <source>
        <dbReference type="ARBA" id="ARBA00022691"/>
    </source>
</evidence>
<reference evidence="9 10" key="1">
    <citation type="journal article" date="2015" name="Nat. Commun.">
        <title>Production of butyrate from lysine and the Amadori product fructoselysine by a human gut commensal.</title>
        <authorList>
            <person name="Bui T.P."/>
            <person name="Ritari J."/>
            <person name="Boeren S."/>
            <person name="de Waard P."/>
            <person name="Plugge C.M."/>
            <person name="de Vos W.M."/>
        </authorList>
    </citation>
    <scope>NUCLEOTIDE SEQUENCE [LARGE SCALE GENOMIC DNA]</scope>
    <source>
        <strain evidence="9 10">AF211</strain>
    </source>
</reference>
<evidence type="ECO:0000313" key="9">
    <source>
        <dbReference type="EMBL" id="ALP95513.1"/>
    </source>
</evidence>
<dbReference type="InterPro" id="IPR017200">
    <property type="entry name" value="PqqE-like"/>
</dbReference>
<evidence type="ECO:0000256" key="5">
    <source>
        <dbReference type="ARBA" id="ARBA00023002"/>
    </source>
</evidence>
<dbReference type="InterPro" id="IPR013785">
    <property type="entry name" value="Aldolase_TIM"/>
</dbReference>
<keyword evidence="4" id="KW-0479">Metal-binding</keyword>
<keyword evidence="5" id="KW-0560">Oxidoreductase</keyword>
<dbReference type="InterPro" id="IPR058240">
    <property type="entry name" value="rSAM_sf"/>
</dbReference>
<dbReference type="Pfam" id="PF04055">
    <property type="entry name" value="Radical_SAM"/>
    <property type="match status" value="1"/>
</dbReference>
<dbReference type="GO" id="GO:0046872">
    <property type="term" value="F:metal ion binding"/>
    <property type="evidence" value="ECO:0007669"/>
    <property type="project" value="UniProtKB-KW"/>
</dbReference>
<dbReference type="STRING" id="1297617.IB211_03122"/>
<dbReference type="SFLD" id="SFLDS00029">
    <property type="entry name" value="Radical_SAM"/>
    <property type="match status" value="1"/>
</dbReference>
<dbReference type="SFLD" id="SFLDG01386">
    <property type="entry name" value="main_SPASM_domain-containing"/>
    <property type="match status" value="1"/>
</dbReference>
<evidence type="ECO:0000259" key="8">
    <source>
        <dbReference type="PROSITE" id="PS51918"/>
    </source>
</evidence>
<keyword evidence="2" id="KW-0004">4Fe-4S</keyword>
<dbReference type="PIRSF" id="PIRSF037420">
    <property type="entry name" value="PQQ_syn_pqqE"/>
    <property type="match status" value="1"/>
</dbReference>
<dbReference type="InterPro" id="IPR006638">
    <property type="entry name" value="Elp3/MiaA/NifB-like_rSAM"/>
</dbReference>
<evidence type="ECO:0000256" key="4">
    <source>
        <dbReference type="ARBA" id="ARBA00022723"/>
    </source>
</evidence>
<dbReference type="SMART" id="SM00729">
    <property type="entry name" value="Elp3"/>
    <property type="match status" value="1"/>
</dbReference>
<proteinExistence type="predicted"/>
<dbReference type="Proteomes" id="UP000064844">
    <property type="component" value="Chromosome"/>
</dbReference>
<dbReference type="PANTHER" id="PTHR11228:SF7">
    <property type="entry name" value="PQQA PEPTIDE CYCLASE"/>
    <property type="match status" value="1"/>
</dbReference>
<sequence length="377" mass="41688">MSRQNNALPQMVEPLWSTYIHQKGARLGLPVTGTFELTPRCNFNCNMCYVHQTEAQAAQGGRRELTTAEWLAIAEEARKAGMVFLLLTGGEPLLRPDFPELLHALKNMGFLVSVNSNGSLLRGKLLEAVKQDPPLRFNITLYGGSNAAYERLCGRAMFREVVDNLRALKDAGIPVRLNVSVTPDNKDDVPEIFRLARELGLHAKASTYMYPPVRLDDGRPGDAPHRFAPEDAARYMLLCREQQFTLEELRASAAGVPLSDGDECTGNAEGEPVLCRAGRSSFWLTWDGRMIPCGMMASPGTPVLEQGFSAAWRSVRTEVEAIRLPAACAGCALRRHCNLCAASCFAETGDYDRKPDYICSLTHTLCRITREKYGTED</sequence>
<dbReference type="InterPro" id="IPR007197">
    <property type="entry name" value="rSAM"/>
</dbReference>
<dbReference type="GO" id="GO:0051539">
    <property type="term" value="F:4 iron, 4 sulfur cluster binding"/>
    <property type="evidence" value="ECO:0007669"/>
    <property type="project" value="UniProtKB-KW"/>
</dbReference>
<feature type="domain" description="Radical SAM core" evidence="8">
    <location>
        <begin position="27"/>
        <end position="245"/>
    </location>
</feature>
<dbReference type="RefSeq" id="WP_058118537.1">
    <property type="nucleotide sequence ID" value="NZ_CP011307.1"/>
</dbReference>
<keyword evidence="3" id="KW-0949">S-adenosyl-L-methionine</keyword>
<protein>
    <submittedName>
        <fullName evidence="9">Molybdenum cofactor biosynthesis protein MoaA</fullName>
    </submittedName>
</protein>
<dbReference type="GO" id="GO:0016491">
    <property type="term" value="F:oxidoreductase activity"/>
    <property type="evidence" value="ECO:0007669"/>
    <property type="project" value="UniProtKB-KW"/>
</dbReference>
<dbReference type="KEGG" id="ibu:IB211_03122"/>
<evidence type="ECO:0000256" key="1">
    <source>
        <dbReference type="ARBA" id="ARBA00001966"/>
    </source>
</evidence>
<accession>A0A0S2W858</accession>
<reference evidence="10" key="2">
    <citation type="submission" date="2015-04" db="EMBL/GenBank/DDBJ databases">
        <title>A butyrogenic pathway from the amino acid lysine in a human gut commensal.</title>
        <authorList>
            <person name="de Vos W.M."/>
            <person name="Bui N.T.P."/>
            <person name="Plugge C.M."/>
            <person name="Ritari J."/>
        </authorList>
    </citation>
    <scope>NUCLEOTIDE SEQUENCE [LARGE SCALE GENOMIC DNA]</scope>
    <source>
        <strain evidence="10">AF211</strain>
    </source>
</reference>
<dbReference type="PROSITE" id="PS51918">
    <property type="entry name" value="RADICAL_SAM"/>
    <property type="match status" value="1"/>
</dbReference>
<evidence type="ECO:0000256" key="6">
    <source>
        <dbReference type="ARBA" id="ARBA00023004"/>
    </source>
</evidence>
<evidence type="ECO:0000313" key="10">
    <source>
        <dbReference type="Proteomes" id="UP000064844"/>
    </source>
</evidence>
<keyword evidence="7" id="KW-0411">Iron-sulfur</keyword>
<dbReference type="PROSITE" id="PS01305">
    <property type="entry name" value="MOAA_NIFB_PQQE"/>
    <property type="match status" value="1"/>
</dbReference>
<name>A0A0S2W858_9FIRM</name>
<comment type="cofactor">
    <cofactor evidence="1">
        <name>[4Fe-4S] cluster</name>
        <dbReference type="ChEBI" id="CHEBI:49883"/>
    </cofactor>
</comment>
<gene>
    <name evidence="9" type="ORF">IB211_03122</name>
</gene>
<dbReference type="SFLD" id="SFLDG01067">
    <property type="entry name" value="SPASM/twitch_domain_containing"/>
    <property type="match status" value="1"/>
</dbReference>
<organism evidence="9 10">
    <name type="scientific">Intestinimonas butyriciproducens</name>
    <dbReference type="NCBI Taxonomy" id="1297617"/>
    <lineage>
        <taxon>Bacteria</taxon>
        <taxon>Bacillati</taxon>
        <taxon>Bacillota</taxon>
        <taxon>Clostridia</taxon>
        <taxon>Eubacteriales</taxon>
        <taxon>Intestinimonas</taxon>
    </lineage>
</organism>
<dbReference type="AlphaFoldDB" id="A0A0S2W858"/>
<dbReference type="SUPFAM" id="SSF102114">
    <property type="entry name" value="Radical SAM enzymes"/>
    <property type="match status" value="1"/>
</dbReference>
<dbReference type="CDD" id="cd01335">
    <property type="entry name" value="Radical_SAM"/>
    <property type="match status" value="1"/>
</dbReference>
<evidence type="ECO:0000256" key="2">
    <source>
        <dbReference type="ARBA" id="ARBA00022485"/>
    </source>
</evidence>
<dbReference type="PANTHER" id="PTHR11228">
    <property type="entry name" value="RADICAL SAM DOMAIN PROTEIN"/>
    <property type="match status" value="1"/>
</dbReference>
<keyword evidence="10" id="KW-1185">Reference proteome</keyword>
<dbReference type="GO" id="GO:0032324">
    <property type="term" value="P:molybdopterin cofactor biosynthetic process"/>
    <property type="evidence" value="ECO:0007669"/>
    <property type="project" value="UniProtKB-ARBA"/>
</dbReference>